<reference evidence="2" key="1">
    <citation type="submission" date="2015-09" db="EMBL/GenBank/DDBJ databases">
        <authorList>
            <person name="Rodrigo-Torres L."/>
            <person name="Arahal D.R."/>
        </authorList>
    </citation>
    <scope>NUCLEOTIDE SEQUENCE [LARGE SCALE GENOMIC DNA]</scope>
    <source>
        <strain evidence="2">CECT 4293</strain>
    </source>
</reference>
<dbReference type="Proteomes" id="UP000050786">
    <property type="component" value="Unassembled WGS sequence"/>
</dbReference>
<dbReference type="AlphaFoldDB" id="A0A0P1E994"/>
<keyword evidence="2" id="KW-1185">Reference proteome</keyword>
<evidence type="ECO:0000313" key="2">
    <source>
        <dbReference type="Proteomes" id="UP000050786"/>
    </source>
</evidence>
<proteinExistence type="predicted"/>
<dbReference type="EMBL" id="CYPS01000067">
    <property type="protein sequence ID" value="CUH45446.1"/>
    <property type="molecule type" value="Genomic_DNA"/>
</dbReference>
<gene>
    <name evidence="1" type="ORF">RUM4293_04361</name>
</gene>
<evidence type="ECO:0000313" key="1">
    <source>
        <dbReference type="EMBL" id="CUH45446.1"/>
    </source>
</evidence>
<accession>A0A0P1E994</accession>
<sequence length="36" mass="4236">MYRQTLKLAKKDEKSGNFDRNSHAGDAVRFYIFITN</sequence>
<name>A0A0P1E994_9RHOB</name>
<protein>
    <submittedName>
        <fullName evidence="1">Uncharacterized protein</fullName>
    </submittedName>
</protein>
<organism evidence="1 2">
    <name type="scientific">Ruegeria atlantica</name>
    <dbReference type="NCBI Taxonomy" id="81569"/>
    <lineage>
        <taxon>Bacteria</taxon>
        <taxon>Pseudomonadati</taxon>
        <taxon>Pseudomonadota</taxon>
        <taxon>Alphaproteobacteria</taxon>
        <taxon>Rhodobacterales</taxon>
        <taxon>Roseobacteraceae</taxon>
        <taxon>Ruegeria</taxon>
    </lineage>
</organism>